<comment type="similarity">
    <text evidence="1 4">Belongs to the inositol phosphokinase (IPK) family.</text>
</comment>
<dbReference type="InterPro" id="IPR038286">
    <property type="entry name" value="IPK_sf"/>
</dbReference>
<dbReference type="FunCoup" id="A0A2T3AN84">
    <property type="interactions" value="55"/>
</dbReference>
<dbReference type="STRING" id="2025994.A0A2T3AN84"/>
<keyword evidence="7" id="KW-1185">Reference proteome</keyword>
<protein>
    <recommendedName>
        <fullName evidence="4">Kinase</fullName>
        <ecNumber evidence="4">2.7.-.-</ecNumber>
    </recommendedName>
</protein>
<dbReference type="GO" id="GO:0005634">
    <property type="term" value="C:nucleus"/>
    <property type="evidence" value="ECO:0007669"/>
    <property type="project" value="TreeGrafter"/>
</dbReference>
<accession>A0A2T3AN84</accession>
<dbReference type="PANTHER" id="PTHR12400:SF103">
    <property type="entry name" value="INOSITOL POLYPHOSPHATE MULTIKINASE"/>
    <property type="match status" value="1"/>
</dbReference>
<dbReference type="AlphaFoldDB" id="A0A2T3AN84"/>
<dbReference type="SUPFAM" id="SSF56104">
    <property type="entry name" value="SAICAR synthase-like"/>
    <property type="match status" value="1"/>
</dbReference>
<evidence type="ECO:0000256" key="4">
    <source>
        <dbReference type="RuleBase" id="RU363090"/>
    </source>
</evidence>
<evidence type="ECO:0000256" key="1">
    <source>
        <dbReference type="ARBA" id="ARBA00007374"/>
    </source>
</evidence>
<evidence type="ECO:0000256" key="5">
    <source>
        <dbReference type="SAM" id="MobiDB-lite"/>
    </source>
</evidence>
<dbReference type="InParanoid" id="A0A2T3AN84"/>
<dbReference type="GO" id="GO:0008440">
    <property type="term" value="F:inositol-1,4,5-trisphosphate 3-kinase activity"/>
    <property type="evidence" value="ECO:0007669"/>
    <property type="project" value="TreeGrafter"/>
</dbReference>
<dbReference type="Pfam" id="PF03770">
    <property type="entry name" value="IPK"/>
    <property type="match status" value="1"/>
</dbReference>
<dbReference type="GO" id="GO:0000824">
    <property type="term" value="F:inositol-1,4,5,6-tetrakisphosphate 3-kinase activity"/>
    <property type="evidence" value="ECO:0007669"/>
    <property type="project" value="TreeGrafter"/>
</dbReference>
<dbReference type="EMBL" id="KZ678372">
    <property type="protein sequence ID" value="PSS05117.1"/>
    <property type="molecule type" value="Genomic_DNA"/>
</dbReference>
<dbReference type="Proteomes" id="UP000241462">
    <property type="component" value="Unassembled WGS sequence"/>
</dbReference>
<dbReference type="GO" id="GO:0032958">
    <property type="term" value="P:inositol phosphate biosynthetic process"/>
    <property type="evidence" value="ECO:0007669"/>
    <property type="project" value="InterPro"/>
</dbReference>
<dbReference type="GO" id="GO:0005737">
    <property type="term" value="C:cytoplasm"/>
    <property type="evidence" value="ECO:0007669"/>
    <property type="project" value="TreeGrafter"/>
</dbReference>
<dbReference type="InterPro" id="IPR005522">
    <property type="entry name" value="IPK"/>
</dbReference>
<dbReference type="GO" id="GO:0046854">
    <property type="term" value="P:phosphatidylinositol phosphate biosynthetic process"/>
    <property type="evidence" value="ECO:0007669"/>
    <property type="project" value="TreeGrafter"/>
</dbReference>
<reference evidence="6 7" key="1">
    <citation type="journal article" date="2018" name="Mycol. Prog.">
        <title>Coniella lustricola, a new species from submerged detritus.</title>
        <authorList>
            <person name="Raudabaugh D.B."/>
            <person name="Iturriaga T."/>
            <person name="Carver A."/>
            <person name="Mondo S."/>
            <person name="Pangilinan J."/>
            <person name="Lipzen A."/>
            <person name="He G."/>
            <person name="Amirebrahimi M."/>
            <person name="Grigoriev I.V."/>
            <person name="Miller A.N."/>
        </authorList>
    </citation>
    <scope>NUCLEOTIDE SEQUENCE [LARGE SCALE GENOMIC DNA]</scope>
    <source>
        <strain evidence="6 7">B22-T-1</strain>
    </source>
</reference>
<evidence type="ECO:0000313" key="7">
    <source>
        <dbReference type="Proteomes" id="UP000241462"/>
    </source>
</evidence>
<gene>
    <name evidence="6" type="ORF">BD289DRAFT_448998</name>
</gene>
<feature type="region of interest" description="Disordered" evidence="5">
    <location>
        <begin position="310"/>
        <end position="340"/>
    </location>
</feature>
<keyword evidence="2 4" id="KW-0808">Transferase</keyword>
<proteinExistence type="inferred from homology"/>
<evidence type="ECO:0000256" key="3">
    <source>
        <dbReference type="ARBA" id="ARBA00022777"/>
    </source>
</evidence>
<sequence>MPTPKVIPHYSELVEYNYAVAGHDGTMCDTDGELFIKPCTQSEIDFYQSLQSPSHSRMAEIVPLFLGSLAMNDSSSIGSITEQLPVVADQIISEMKEQIQELIGEQEGAKEMVMSASVAVPTPQSSTASADNVTWIPNLHRKIPTNSAIALDNAAYGFKRPNIMDVKLGRRLWADDAPLEKKRRFDKISKETTHYDLGFRISGMRVYKGSENAEELDDEDYKIYDKDFGRNNVTKENVVDSLRRFIYNSTAGIDDDYARAVAVAFRRDLEHIRDVLESEESRMYSSSLLFVFEGDGEALKAAIAESSGSATSSVRDKSKEHDDDNDDLPGRSTSRIDSGICLDDDGEIVFPGAGPADSASASDSDEEYEPKIWNLKLIDFAHSAWTPGQGPDENILLGVRSLIKIFDELAQ</sequence>
<evidence type="ECO:0000313" key="6">
    <source>
        <dbReference type="EMBL" id="PSS05117.1"/>
    </source>
</evidence>
<dbReference type="PANTHER" id="PTHR12400">
    <property type="entry name" value="INOSITOL POLYPHOSPHATE KINASE"/>
    <property type="match status" value="1"/>
</dbReference>
<keyword evidence="3 4" id="KW-0418">Kinase</keyword>
<dbReference type="Gene3D" id="3.30.470.160">
    <property type="entry name" value="Inositol polyphosphate kinase"/>
    <property type="match status" value="1"/>
</dbReference>
<dbReference type="OrthoDB" id="338650at2759"/>
<evidence type="ECO:0000256" key="2">
    <source>
        <dbReference type="ARBA" id="ARBA00022679"/>
    </source>
</evidence>
<name>A0A2T3AN84_9PEZI</name>
<organism evidence="6 7">
    <name type="scientific">Coniella lustricola</name>
    <dbReference type="NCBI Taxonomy" id="2025994"/>
    <lineage>
        <taxon>Eukaryota</taxon>
        <taxon>Fungi</taxon>
        <taxon>Dikarya</taxon>
        <taxon>Ascomycota</taxon>
        <taxon>Pezizomycotina</taxon>
        <taxon>Sordariomycetes</taxon>
        <taxon>Sordariomycetidae</taxon>
        <taxon>Diaporthales</taxon>
        <taxon>Schizoparmaceae</taxon>
        <taxon>Coniella</taxon>
    </lineage>
</organism>
<dbReference type="EC" id="2.7.-.-" evidence="4"/>